<gene>
    <name evidence="2" type="ORF">ASPZODRAFT_14844</name>
</gene>
<dbReference type="InterPro" id="IPR041018">
    <property type="entry name" value="ADPRTs_Tse2"/>
</dbReference>
<dbReference type="OrthoDB" id="10266325at2759"/>
<feature type="domain" description="Tse2 ADP-ribosyltransferase toxin" evidence="1">
    <location>
        <begin position="15"/>
        <end position="145"/>
    </location>
</feature>
<dbReference type="Proteomes" id="UP000184188">
    <property type="component" value="Unassembled WGS sequence"/>
</dbReference>
<dbReference type="GeneID" id="34611837"/>
<reference evidence="3" key="1">
    <citation type="journal article" date="2017" name="Genome Biol.">
        <title>Comparative genomics reveals high biological diversity and specific adaptations in the industrially and medically important fungal genus Aspergillus.</title>
        <authorList>
            <person name="de Vries R.P."/>
            <person name="Riley R."/>
            <person name="Wiebenga A."/>
            <person name="Aguilar-Osorio G."/>
            <person name="Amillis S."/>
            <person name="Uchima C.A."/>
            <person name="Anderluh G."/>
            <person name="Asadollahi M."/>
            <person name="Askin M."/>
            <person name="Barry K."/>
            <person name="Battaglia E."/>
            <person name="Bayram O."/>
            <person name="Benocci T."/>
            <person name="Braus-Stromeyer S.A."/>
            <person name="Caldana C."/>
            <person name="Canovas D."/>
            <person name="Cerqueira G.C."/>
            <person name="Chen F."/>
            <person name="Chen W."/>
            <person name="Choi C."/>
            <person name="Clum A."/>
            <person name="Dos Santos R.A."/>
            <person name="Damasio A.R."/>
            <person name="Diallinas G."/>
            <person name="Emri T."/>
            <person name="Fekete E."/>
            <person name="Flipphi M."/>
            <person name="Freyberg S."/>
            <person name="Gallo A."/>
            <person name="Gournas C."/>
            <person name="Habgood R."/>
            <person name="Hainaut M."/>
            <person name="Harispe M.L."/>
            <person name="Henrissat B."/>
            <person name="Hilden K.S."/>
            <person name="Hope R."/>
            <person name="Hossain A."/>
            <person name="Karabika E."/>
            <person name="Karaffa L."/>
            <person name="Karanyi Z."/>
            <person name="Krasevec N."/>
            <person name="Kuo A."/>
            <person name="Kusch H."/>
            <person name="LaButti K."/>
            <person name="Lagendijk E.L."/>
            <person name="Lapidus A."/>
            <person name="Levasseur A."/>
            <person name="Lindquist E."/>
            <person name="Lipzen A."/>
            <person name="Logrieco A.F."/>
            <person name="MacCabe A."/>
            <person name="Maekelae M.R."/>
            <person name="Malavazi I."/>
            <person name="Melin P."/>
            <person name="Meyer V."/>
            <person name="Mielnichuk N."/>
            <person name="Miskei M."/>
            <person name="Molnar A.P."/>
            <person name="Mule G."/>
            <person name="Ngan C.Y."/>
            <person name="Orejas M."/>
            <person name="Orosz E."/>
            <person name="Ouedraogo J.P."/>
            <person name="Overkamp K.M."/>
            <person name="Park H.-S."/>
            <person name="Perrone G."/>
            <person name="Piumi F."/>
            <person name="Punt P.J."/>
            <person name="Ram A.F."/>
            <person name="Ramon A."/>
            <person name="Rauscher S."/>
            <person name="Record E."/>
            <person name="Riano-Pachon D.M."/>
            <person name="Robert V."/>
            <person name="Roehrig J."/>
            <person name="Ruller R."/>
            <person name="Salamov A."/>
            <person name="Salih N.S."/>
            <person name="Samson R.A."/>
            <person name="Sandor E."/>
            <person name="Sanguinetti M."/>
            <person name="Schuetze T."/>
            <person name="Sepcic K."/>
            <person name="Shelest E."/>
            <person name="Sherlock G."/>
            <person name="Sophianopoulou V."/>
            <person name="Squina F.M."/>
            <person name="Sun H."/>
            <person name="Susca A."/>
            <person name="Todd R.B."/>
            <person name="Tsang A."/>
            <person name="Unkles S.E."/>
            <person name="van de Wiele N."/>
            <person name="van Rossen-Uffink D."/>
            <person name="Oliveira J.V."/>
            <person name="Vesth T.C."/>
            <person name="Visser J."/>
            <person name="Yu J.-H."/>
            <person name="Zhou M."/>
            <person name="Andersen M.R."/>
            <person name="Archer D.B."/>
            <person name="Baker S.E."/>
            <person name="Benoit I."/>
            <person name="Brakhage A.A."/>
            <person name="Braus G.H."/>
            <person name="Fischer R."/>
            <person name="Frisvad J.C."/>
            <person name="Goldman G.H."/>
            <person name="Houbraken J."/>
            <person name="Oakley B."/>
            <person name="Pocsi I."/>
            <person name="Scazzocchio C."/>
            <person name="Seiboth B."/>
            <person name="vanKuyk P.A."/>
            <person name="Wortman J."/>
            <person name="Dyer P.S."/>
            <person name="Grigoriev I.V."/>
        </authorList>
    </citation>
    <scope>NUCLEOTIDE SEQUENCE [LARGE SCALE GENOMIC DNA]</scope>
    <source>
        <strain evidence="3">CBS 506.65</strain>
    </source>
</reference>
<evidence type="ECO:0000313" key="2">
    <source>
        <dbReference type="EMBL" id="OJJ48718.1"/>
    </source>
</evidence>
<dbReference type="EMBL" id="KV878339">
    <property type="protein sequence ID" value="OJJ48718.1"/>
    <property type="molecule type" value="Genomic_DNA"/>
</dbReference>
<dbReference type="RefSeq" id="XP_022583228.1">
    <property type="nucleotide sequence ID" value="XM_022725372.1"/>
</dbReference>
<proteinExistence type="predicted"/>
<keyword evidence="3" id="KW-1185">Reference proteome</keyword>
<dbReference type="AlphaFoldDB" id="A0A1L9SNE9"/>
<evidence type="ECO:0000313" key="3">
    <source>
        <dbReference type="Proteomes" id="UP000184188"/>
    </source>
</evidence>
<sequence>MSHNRFIQSFTQVPKELFRLNNGPAVHLRAHPGPLRPAGLFDLLTTEGKVRPLALDPATYEFPNGASMRSNSISQQRLVRRLKGSSALIYTLHAGTELPDDLILVHEFADHYSLQARRSMTVEELNSKITQFLTAKGERLSKEQWQQRYPTATESR</sequence>
<dbReference type="Pfam" id="PF18648">
    <property type="entry name" value="ADPRTs_Tse2"/>
    <property type="match status" value="1"/>
</dbReference>
<accession>A0A1L9SNE9</accession>
<evidence type="ECO:0000259" key="1">
    <source>
        <dbReference type="Pfam" id="PF18648"/>
    </source>
</evidence>
<name>A0A1L9SNE9_9EURO</name>
<organism evidence="2 3">
    <name type="scientific">Penicilliopsis zonata CBS 506.65</name>
    <dbReference type="NCBI Taxonomy" id="1073090"/>
    <lineage>
        <taxon>Eukaryota</taxon>
        <taxon>Fungi</taxon>
        <taxon>Dikarya</taxon>
        <taxon>Ascomycota</taxon>
        <taxon>Pezizomycotina</taxon>
        <taxon>Eurotiomycetes</taxon>
        <taxon>Eurotiomycetidae</taxon>
        <taxon>Eurotiales</taxon>
        <taxon>Aspergillaceae</taxon>
        <taxon>Penicilliopsis</taxon>
    </lineage>
</organism>
<dbReference type="VEuPathDB" id="FungiDB:ASPZODRAFT_14844"/>
<protein>
    <recommendedName>
        <fullName evidence="1">Tse2 ADP-ribosyltransferase toxin domain-containing protein</fullName>
    </recommendedName>
</protein>